<dbReference type="GO" id="GO:0003677">
    <property type="term" value="F:DNA binding"/>
    <property type="evidence" value="ECO:0007669"/>
    <property type="project" value="InterPro"/>
</dbReference>
<name>A0A450X2U3_9GAMM</name>
<dbReference type="EMBL" id="CAADFO010000005">
    <property type="protein sequence ID" value="VFK23629.1"/>
    <property type="molecule type" value="Genomic_DNA"/>
</dbReference>
<dbReference type="SUPFAM" id="SSF56349">
    <property type="entry name" value="DNA breaking-rejoining enzymes"/>
    <property type="match status" value="1"/>
</dbReference>
<feature type="domain" description="Tyr recombinase" evidence="2">
    <location>
        <begin position="16"/>
        <end position="56"/>
    </location>
</feature>
<dbReference type="GO" id="GO:0015074">
    <property type="term" value="P:DNA integration"/>
    <property type="evidence" value="ECO:0007669"/>
    <property type="project" value="InterPro"/>
</dbReference>
<reference evidence="3" key="1">
    <citation type="submission" date="2019-02" db="EMBL/GenBank/DDBJ databases">
        <authorList>
            <person name="Gruber-Vodicka R. H."/>
            <person name="Seah K. B. B."/>
        </authorList>
    </citation>
    <scope>NUCLEOTIDE SEQUENCE</scope>
    <source>
        <strain evidence="3">BECK_BZ197</strain>
        <strain evidence="4">BECK_BZ199</strain>
    </source>
</reference>
<dbReference type="GO" id="GO:0006310">
    <property type="term" value="P:DNA recombination"/>
    <property type="evidence" value="ECO:0007669"/>
    <property type="project" value="UniProtKB-KW"/>
</dbReference>
<protein>
    <submittedName>
        <fullName evidence="3">Phage integrase family protein</fullName>
    </submittedName>
</protein>
<evidence type="ECO:0000256" key="1">
    <source>
        <dbReference type="ARBA" id="ARBA00023172"/>
    </source>
</evidence>
<dbReference type="InterPro" id="IPR002104">
    <property type="entry name" value="Integrase_catalytic"/>
</dbReference>
<dbReference type="EMBL" id="CAADFQ010000005">
    <property type="protein sequence ID" value="VFK27984.1"/>
    <property type="molecule type" value="Genomic_DNA"/>
</dbReference>
<dbReference type="AlphaFoldDB" id="A0A450X2U3"/>
<dbReference type="Gene3D" id="1.10.443.10">
    <property type="entry name" value="Intergrase catalytic core"/>
    <property type="match status" value="1"/>
</dbReference>
<sequence length="90" mass="10347">MNAAQNADDAIQMTQSKRTTCHTFRHWFATRALEDGYNIGTVQELPGRKDVKTTMIDSHIPDRDGKGVWTICREETRISYIETIYPSRSL</sequence>
<organism evidence="3">
    <name type="scientific">Candidatus Kentrum sp. MB</name>
    <dbReference type="NCBI Taxonomy" id="2138164"/>
    <lineage>
        <taxon>Bacteria</taxon>
        <taxon>Pseudomonadati</taxon>
        <taxon>Pseudomonadota</taxon>
        <taxon>Gammaproteobacteria</taxon>
        <taxon>Candidatus Kentrum</taxon>
    </lineage>
</organism>
<dbReference type="InterPro" id="IPR011010">
    <property type="entry name" value="DNA_brk_join_enz"/>
</dbReference>
<evidence type="ECO:0000313" key="4">
    <source>
        <dbReference type="EMBL" id="VFK27984.1"/>
    </source>
</evidence>
<accession>A0A450X2U3</accession>
<evidence type="ECO:0000313" key="3">
    <source>
        <dbReference type="EMBL" id="VFK23629.1"/>
    </source>
</evidence>
<gene>
    <name evidence="3" type="ORF">BECKMB1821G_GA0114241_100564</name>
    <name evidence="4" type="ORF">BECKMB1821I_GA0114274_100562</name>
</gene>
<evidence type="ECO:0000259" key="2">
    <source>
        <dbReference type="Pfam" id="PF00589"/>
    </source>
</evidence>
<dbReference type="InterPro" id="IPR013762">
    <property type="entry name" value="Integrase-like_cat_sf"/>
</dbReference>
<keyword evidence="1" id="KW-0233">DNA recombination</keyword>
<proteinExistence type="predicted"/>
<dbReference type="Pfam" id="PF00589">
    <property type="entry name" value="Phage_integrase"/>
    <property type="match status" value="1"/>
</dbReference>